<reference evidence="1" key="2">
    <citation type="submission" date="2021-08" db="EMBL/GenBank/DDBJ databases">
        <authorList>
            <person name="Tani A."/>
            <person name="Ola A."/>
            <person name="Ogura Y."/>
            <person name="Katsura K."/>
            <person name="Hayashi T."/>
        </authorList>
    </citation>
    <scope>NUCLEOTIDE SEQUENCE</scope>
    <source>
        <strain evidence="1">NBRC 103626</strain>
    </source>
</reference>
<evidence type="ECO:0000313" key="1">
    <source>
        <dbReference type="EMBL" id="GJD79806.1"/>
    </source>
</evidence>
<dbReference type="EMBL" id="BPQM01000071">
    <property type="protein sequence ID" value="GJD79806.1"/>
    <property type="molecule type" value="Genomic_DNA"/>
</dbReference>
<reference evidence="1" key="1">
    <citation type="journal article" date="2016" name="Front. Microbiol.">
        <title>Genome Sequence of the Piezophilic, Mesophilic Sulfate-Reducing Bacterium Desulfovibrio indicus J2T.</title>
        <authorList>
            <person name="Cao J."/>
            <person name="Maignien L."/>
            <person name="Shao Z."/>
            <person name="Alain K."/>
            <person name="Jebbar M."/>
        </authorList>
    </citation>
    <scope>NUCLEOTIDE SEQUENCE</scope>
    <source>
        <strain evidence="1">NBRC 103626</strain>
    </source>
</reference>
<name>A0AA37HQN6_9HYPH</name>
<evidence type="ECO:0000313" key="2">
    <source>
        <dbReference type="Proteomes" id="UP001055108"/>
    </source>
</evidence>
<comment type="caution">
    <text evidence="1">The sequence shown here is derived from an EMBL/GenBank/DDBJ whole genome shotgun (WGS) entry which is preliminary data.</text>
</comment>
<gene>
    <name evidence="1" type="ORF">NBEOAGPD_3036</name>
</gene>
<keyword evidence="2" id="KW-1185">Reference proteome</keyword>
<dbReference type="AlphaFoldDB" id="A0AA37HQN6"/>
<protein>
    <submittedName>
        <fullName evidence="1">Uncharacterized protein</fullName>
    </submittedName>
</protein>
<dbReference type="Proteomes" id="UP001055108">
    <property type="component" value="Unassembled WGS sequence"/>
</dbReference>
<sequence length="114" mass="12357">MADAARQLDQTGGADVVRRLIARPIRLEHTRHLEETVAPEPAADEGEDAADEVRDVASLEAELALLKAVLDAERREGASLRARLSDPATADAADGVAVRERWAALVDDLLLRLR</sequence>
<proteinExistence type="predicted"/>
<accession>A0AA37HQN6</accession>
<organism evidence="1 2">
    <name type="scientific">Methylobacterium gregans</name>
    <dbReference type="NCBI Taxonomy" id="374424"/>
    <lineage>
        <taxon>Bacteria</taxon>
        <taxon>Pseudomonadati</taxon>
        <taxon>Pseudomonadota</taxon>
        <taxon>Alphaproteobacteria</taxon>
        <taxon>Hyphomicrobiales</taxon>
        <taxon>Methylobacteriaceae</taxon>
        <taxon>Methylobacterium</taxon>
    </lineage>
</organism>
<dbReference type="RefSeq" id="WP_238303711.1">
    <property type="nucleotide sequence ID" value="NZ_BPQM01000071.1"/>
</dbReference>